<dbReference type="Proteomes" id="UP001375743">
    <property type="component" value="Unassembled WGS sequence"/>
</dbReference>
<gene>
    <name evidence="2" type="primary">yidD</name>
    <name evidence="2" type="ORF">U1T56_14415</name>
</gene>
<protein>
    <recommendedName>
        <fullName evidence="1">Putative membrane protein insertion efficiency factor</fullName>
    </recommendedName>
</protein>
<evidence type="ECO:0000256" key="1">
    <source>
        <dbReference type="HAMAP-Rule" id="MF_00386"/>
    </source>
</evidence>
<keyword evidence="1" id="KW-1003">Cell membrane</keyword>
<sequence>MSVAARLLALLVTAYRWLISPLLGVNCRYCPSCSEYAIEALRAHGAVRGGWLAVRRLGRCHPWGGHGYDPVPPAAAERGRS</sequence>
<comment type="function">
    <text evidence="1">Could be involved in insertion of integral membrane proteins into the membrane.</text>
</comment>
<dbReference type="HAMAP" id="MF_00386">
    <property type="entry name" value="UPF0161_YidD"/>
    <property type="match status" value="1"/>
</dbReference>
<dbReference type="InterPro" id="IPR002696">
    <property type="entry name" value="Membr_insert_effic_factor_YidD"/>
</dbReference>
<organism evidence="2 3">
    <name type="scientific">Benzoatithermus flavus</name>
    <dbReference type="NCBI Taxonomy" id="3108223"/>
    <lineage>
        <taxon>Bacteria</taxon>
        <taxon>Pseudomonadati</taxon>
        <taxon>Pseudomonadota</taxon>
        <taxon>Alphaproteobacteria</taxon>
        <taxon>Geminicoccales</taxon>
        <taxon>Geminicoccaceae</taxon>
        <taxon>Benzoatithermus</taxon>
    </lineage>
</organism>
<comment type="caution">
    <text evidence="2">The sequence shown here is derived from an EMBL/GenBank/DDBJ whole genome shotgun (WGS) entry which is preliminary data.</text>
</comment>
<keyword evidence="1" id="KW-0472">Membrane</keyword>
<keyword evidence="3" id="KW-1185">Reference proteome</keyword>
<comment type="subcellular location">
    <subcellularLocation>
        <location evidence="1">Cell membrane</location>
        <topology evidence="1">Peripheral membrane protein</topology>
        <orientation evidence="1">Cytoplasmic side</orientation>
    </subcellularLocation>
</comment>
<dbReference type="SMART" id="SM01234">
    <property type="entry name" value="Haemolytic"/>
    <property type="match status" value="1"/>
</dbReference>
<reference evidence="2 3" key="1">
    <citation type="submission" date="2024-01" db="EMBL/GenBank/DDBJ databases">
        <title>Multi-omics insights into the function and evolution of sodium benzoate biodegradation pathways in Benzoatithermus flavus gen. nov., sp. nov. from hot spring.</title>
        <authorList>
            <person name="Hu C.-J."/>
            <person name="Li W.-J."/>
        </authorList>
    </citation>
    <scope>NUCLEOTIDE SEQUENCE [LARGE SCALE GENOMIC DNA]</scope>
    <source>
        <strain evidence="2 3">SYSU G07066</strain>
    </source>
</reference>
<evidence type="ECO:0000313" key="3">
    <source>
        <dbReference type="Proteomes" id="UP001375743"/>
    </source>
</evidence>
<dbReference type="RefSeq" id="WP_418160199.1">
    <property type="nucleotide sequence ID" value="NZ_JBBLZC010000014.1"/>
</dbReference>
<dbReference type="Pfam" id="PF01809">
    <property type="entry name" value="YidD"/>
    <property type="match status" value="1"/>
</dbReference>
<dbReference type="PANTHER" id="PTHR33383">
    <property type="entry name" value="MEMBRANE PROTEIN INSERTION EFFICIENCY FACTOR-RELATED"/>
    <property type="match status" value="1"/>
</dbReference>
<dbReference type="NCBIfam" id="TIGR00278">
    <property type="entry name" value="membrane protein insertion efficiency factor YidD"/>
    <property type="match status" value="1"/>
</dbReference>
<name>A0ABU8XV98_9PROT</name>
<comment type="similarity">
    <text evidence="1">Belongs to the UPF0161 family.</text>
</comment>
<evidence type="ECO:0000313" key="2">
    <source>
        <dbReference type="EMBL" id="MEK0084348.1"/>
    </source>
</evidence>
<dbReference type="EMBL" id="JBBLZC010000014">
    <property type="protein sequence ID" value="MEK0084348.1"/>
    <property type="molecule type" value="Genomic_DNA"/>
</dbReference>
<accession>A0ABU8XV98</accession>
<dbReference type="PANTHER" id="PTHR33383:SF1">
    <property type="entry name" value="MEMBRANE PROTEIN INSERTION EFFICIENCY FACTOR-RELATED"/>
    <property type="match status" value="1"/>
</dbReference>
<proteinExistence type="inferred from homology"/>